<sequence length="246" mass="26971">MSETLITSESDRATNAVLQMDGIDTYYQNGQVLFDVSLSVRPGEIVALVGRNGAGKTTTLRSIMGLTPPRSGQVLHRGEDITGQGPDTIRRNGISWVPEERRIFPDLTVEENLRIAQSSGDDTDTSFVYDRFPRLDERRGQLAGTMSGGEQQMLAIARGLLGPSLDVLLLDEPSEGLAPSIVKDVAETIRTLKDDGVTMILVEQNAEMALELADYAYVIQTGEIVYQSDADQFRSNQSLMQQYLGV</sequence>
<keyword evidence="3" id="KW-0547">Nucleotide-binding</keyword>
<dbReference type="AlphaFoldDB" id="A0ABD5UQB7"/>
<dbReference type="InterPro" id="IPR052156">
    <property type="entry name" value="BCAA_Transport_ATP-bd_LivF"/>
</dbReference>
<keyword evidence="9" id="KW-1185">Reference proteome</keyword>
<dbReference type="InterPro" id="IPR017871">
    <property type="entry name" value="ABC_transporter-like_CS"/>
</dbReference>
<comment type="caution">
    <text evidence="8">The sequence shown here is derived from an EMBL/GenBank/DDBJ whole genome shotgun (WGS) entry which is preliminary data.</text>
</comment>
<evidence type="ECO:0000256" key="3">
    <source>
        <dbReference type="ARBA" id="ARBA00022741"/>
    </source>
</evidence>
<name>A0ABD5UQB7_9EURY</name>
<evidence type="ECO:0000256" key="2">
    <source>
        <dbReference type="ARBA" id="ARBA00022448"/>
    </source>
</evidence>
<evidence type="ECO:0000256" key="6">
    <source>
        <dbReference type="SAM" id="MobiDB-lite"/>
    </source>
</evidence>
<dbReference type="Pfam" id="PF00005">
    <property type="entry name" value="ABC_tran"/>
    <property type="match status" value="1"/>
</dbReference>
<dbReference type="EMBL" id="JBHSXI010000024">
    <property type="protein sequence ID" value="MFC6890700.1"/>
    <property type="molecule type" value="Genomic_DNA"/>
</dbReference>
<dbReference type="PANTHER" id="PTHR43820">
    <property type="entry name" value="HIGH-AFFINITY BRANCHED-CHAIN AMINO ACID TRANSPORT ATP-BINDING PROTEIN LIVF"/>
    <property type="match status" value="1"/>
</dbReference>
<proteinExistence type="inferred from homology"/>
<feature type="region of interest" description="Disordered" evidence="6">
    <location>
        <begin position="65"/>
        <end position="85"/>
    </location>
</feature>
<dbReference type="PANTHER" id="PTHR43820:SF2">
    <property type="entry name" value="ABC TRANSPORTER ATP-BINDING PROTEIN"/>
    <property type="match status" value="1"/>
</dbReference>
<dbReference type="InterPro" id="IPR027417">
    <property type="entry name" value="P-loop_NTPase"/>
</dbReference>
<keyword evidence="4 8" id="KW-0067">ATP-binding</keyword>
<reference evidence="8 9" key="1">
    <citation type="journal article" date="2019" name="Int. J. Syst. Evol. Microbiol.">
        <title>The Global Catalogue of Microorganisms (GCM) 10K type strain sequencing project: providing services to taxonomists for standard genome sequencing and annotation.</title>
        <authorList>
            <consortium name="The Broad Institute Genomics Platform"/>
            <consortium name="The Broad Institute Genome Sequencing Center for Infectious Disease"/>
            <person name="Wu L."/>
            <person name="Ma J."/>
        </authorList>
    </citation>
    <scope>NUCLEOTIDE SEQUENCE [LARGE SCALE GENOMIC DNA]</scope>
    <source>
        <strain evidence="8 9">Y73</strain>
    </source>
</reference>
<evidence type="ECO:0000313" key="8">
    <source>
        <dbReference type="EMBL" id="MFC6890700.1"/>
    </source>
</evidence>
<dbReference type="PROSITE" id="PS00211">
    <property type="entry name" value="ABC_TRANSPORTER_1"/>
    <property type="match status" value="1"/>
</dbReference>
<evidence type="ECO:0000256" key="1">
    <source>
        <dbReference type="ARBA" id="ARBA00005417"/>
    </source>
</evidence>
<dbReference type="SMART" id="SM00382">
    <property type="entry name" value="AAA"/>
    <property type="match status" value="1"/>
</dbReference>
<dbReference type="Gene3D" id="3.40.50.300">
    <property type="entry name" value="P-loop containing nucleotide triphosphate hydrolases"/>
    <property type="match status" value="1"/>
</dbReference>
<dbReference type="PROSITE" id="PS50893">
    <property type="entry name" value="ABC_TRANSPORTER_2"/>
    <property type="match status" value="1"/>
</dbReference>
<dbReference type="InterPro" id="IPR003593">
    <property type="entry name" value="AAA+_ATPase"/>
</dbReference>
<evidence type="ECO:0000256" key="4">
    <source>
        <dbReference type="ARBA" id="ARBA00022840"/>
    </source>
</evidence>
<dbReference type="InterPro" id="IPR003439">
    <property type="entry name" value="ABC_transporter-like_ATP-bd"/>
</dbReference>
<organism evidence="8 9">
    <name type="scientific">Halorubrum trueperi</name>
    <dbReference type="NCBI Taxonomy" id="2004704"/>
    <lineage>
        <taxon>Archaea</taxon>
        <taxon>Methanobacteriati</taxon>
        <taxon>Methanobacteriota</taxon>
        <taxon>Stenosarchaea group</taxon>
        <taxon>Halobacteria</taxon>
        <taxon>Halobacteriales</taxon>
        <taxon>Haloferacaceae</taxon>
        <taxon>Halorubrum</taxon>
    </lineage>
</organism>
<protein>
    <submittedName>
        <fullName evidence="8">ABC transporter ATP-binding protein</fullName>
    </submittedName>
</protein>
<feature type="domain" description="ABC transporter" evidence="7">
    <location>
        <begin position="18"/>
        <end position="246"/>
    </location>
</feature>
<dbReference type="GO" id="GO:0005524">
    <property type="term" value="F:ATP binding"/>
    <property type="evidence" value="ECO:0007669"/>
    <property type="project" value="UniProtKB-KW"/>
</dbReference>
<evidence type="ECO:0000313" key="9">
    <source>
        <dbReference type="Proteomes" id="UP001596333"/>
    </source>
</evidence>
<dbReference type="CDD" id="cd03224">
    <property type="entry name" value="ABC_TM1139_LivF_branched"/>
    <property type="match status" value="1"/>
</dbReference>
<accession>A0ABD5UQB7</accession>
<keyword evidence="5" id="KW-0029">Amino-acid transport</keyword>
<dbReference type="RefSeq" id="WP_379770978.1">
    <property type="nucleotide sequence ID" value="NZ_JBHSXI010000024.1"/>
</dbReference>
<gene>
    <name evidence="8" type="ORF">ACFQEY_17070</name>
</gene>
<dbReference type="Proteomes" id="UP001596333">
    <property type="component" value="Unassembled WGS sequence"/>
</dbReference>
<dbReference type="SUPFAM" id="SSF52540">
    <property type="entry name" value="P-loop containing nucleoside triphosphate hydrolases"/>
    <property type="match status" value="1"/>
</dbReference>
<comment type="similarity">
    <text evidence="1">Belongs to the ABC transporter superfamily.</text>
</comment>
<dbReference type="GO" id="GO:0006865">
    <property type="term" value="P:amino acid transport"/>
    <property type="evidence" value="ECO:0007669"/>
    <property type="project" value="UniProtKB-KW"/>
</dbReference>
<keyword evidence="2" id="KW-0813">Transport</keyword>
<evidence type="ECO:0000256" key="5">
    <source>
        <dbReference type="ARBA" id="ARBA00022970"/>
    </source>
</evidence>
<evidence type="ECO:0000259" key="7">
    <source>
        <dbReference type="PROSITE" id="PS50893"/>
    </source>
</evidence>